<dbReference type="EMBL" id="JABEVU030000001">
    <property type="protein sequence ID" value="MDB0581055.1"/>
    <property type="molecule type" value="Genomic_DNA"/>
</dbReference>
<evidence type="ECO:0000313" key="1">
    <source>
        <dbReference type="EMBL" id="MDB0581055.1"/>
    </source>
</evidence>
<comment type="caution">
    <text evidence="1">The sequence shown here is derived from an EMBL/GenBank/DDBJ whole genome shotgun (WGS) entry which is preliminary data.</text>
</comment>
<evidence type="ECO:0000313" key="2">
    <source>
        <dbReference type="Proteomes" id="UP000527860"/>
    </source>
</evidence>
<reference evidence="1 2" key="2">
    <citation type="submission" date="2022-12" db="EMBL/GenBank/DDBJ databases">
        <title>Genome analysis and biological profiling of marine Salinicoccus roseus MOSEL-ME25.</title>
        <authorList>
            <person name="Mirza F.T."/>
            <person name="Xie Y."/>
            <person name="Shinwari Z.K."/>
        </authorList>
    </citation>
    <scope>NUCLEOTIDE SEQUENCE [LARGE SCALE GENOMIC DNA]</scope>
    <source>
        <strain evidence="1 2">MOSEL-ME25</strain>
    </source>
</reference>
<name>A0ABT4YJW7_9STAP</name>
<sequence length="176" mass="20975">MAINYYQCPECEARETRRILRADPHYASYQKSRMPDYRCNSCGNEWTREESVDYSYRRIKVLEATVGSYFSGDTKVTINFERNLVKWEHGLLTPMEIHYARFESSEMEKIRNELKAVNLLNWKRSYHEPYILDGTQWEIVVHKSGRNLYKSGSNMFPEEWEAFCRLVKKVSSKEFG</sequence>
<gene>
    <name evidence="1" type="ORF">F7P68_0010995</name>
</gene>
<protein>
    <submittedName>
        <fullName evidence="1">Uncharacterized protein</fullName>
    </submittedName>
</protein>
<proteinExistence type="predicted"/>
<dbReference type="Proteomes" id="UP000527860">
    <property type="component" value="Unassembled WGS sequence"/>
</dbReference>
<accession>A0ABT4YJW7</accession>
<dbReference type="RefSeq" id="WP_052443740.1">
    <property type="nucleotide sequence ID" value="NZ_JABEVU030000001.1"/>
</dbReference>
<dbReference type="GeneID" id="77846462"/>
<keyword evidence="2" id="KW-1185">Reference proteome</keyword>
<organism evidence="1 2">
    <name type="scientific">Salinicoccus roseus</name>
    <dbReference type="NCBI Taxonomy" id="45670"/>
    <lineage>
        <taxon>Bacteria</taxon>
        <taxon>Bacillati</taxon>
        <taxon>Bacillota</taxon>
        <taxon>Bacilli</taxon>
        <taxon>Bacillales</taxon>
        <taxon>Staphylococcaceae</taxon>
        <taxon>Salinicoccus</taxon>
    </lineage>
</organism>
<reference evidence="2" key="1">
    <citation type="submission" date="2020-04" db="EMBL/GenBank/DDBJ databases">
        <title>Genome analysis and biological profiling of marine Cellulosimicrobium funkei MOSEL-ME6.</title>
        <authorList>
            <person name="Tanveer F."/>
            <person name="Xie Y."/>
            <person name="Shinwari Z.K."/>
        </authorList>
    </citation>
    <scope>NUCLEOTIDE SEQUENCE [LARGE SCALE GENOMIC DNA]</scope>
    <source>
        <strain evidence="2">MOSEL-ME25</strain>
    </source>
</reference>